<dbReference type="SUPFAM" id="SSF53448">
    <property type="entry name" value="Nucleotide-diphospho-sugar transferases"/>
    <property type="match status" value="1"/>
</dbReference>
<comment type="similarity">
    <text evidence="3">Belongs to the glycosyltransferase 2 family.</text>
</comment>
<evidence type="ECO:0000256" key="7">
    <source>
        <dbReference type="ARBA" id="ARBA00022692"/>
    </source>
</evidence>
<keyword evidence="5" id="KW-0328">Glycosyltransferase</keyword>
<dbReference type="GO" id="GO:0004581">
    <property type="term" value="F:dolichyl-phosphate beta-glucosyltransferase activity"/>
    <property type="evidence" value="ECO:0007669"/>
    <property type="project" value="UniProtKB-EC"/>
</dbReference>
<gene>
    <name evidence="14" type="ORF">COV41_02415</name>
</gene>
<reference evidence="14 15" key="1">
    <citation type="submission" date="2017-09" db="EMBL/GenBank/DDBJ databases">
        <title>Depth-based differentiation of microbial function through sediment-hosted aquifers and enrichment of novel symbionts in the deep terrestrial subsurface.</title>
        <authorList>
            <person name="Probst A.J."/>
            <person name="Ladd B."/>
            <person name="Jarett J.K."/>
            <person name="Geller-Mcgrath D.E."/>
            <person name="Sieber C.M."/>
            <person name="Emerson J.B."/>
            <person name="Anantharaman K."/>
            <person name="Thomas B.C."/>
            <person name="Malmstrom R."/>
            <person name="Stieglmeier M."/>
            <person name="Klingl A."/>
            <person name="Woyke T."/>
            <person name="Ryan C.M."/>
            <person name="Banfield J.F."/>
        </authorList>
    </citation>
    <scope>NUCLEOTIDE SEQUENCE [LARGE SCALE GENOMIC DNA]</scope>
    <source>
        <strain evidence="14">CG11_big_fil_rev_8_21_14_0_20_43_10</strain>
    </source>
</reference>
<keyword evidence="11" id="KW-0472">Membrane</keyword>
<evidence type="ECO:0000256" key="3">
    <source>
        <dbReference type="ARBA" id="ARBA00006739"/>
    </source>
</evidence>
<dbReference type="EMBL" id="PCXE01000043">
    <property type="protein sequence ID" value="PIR26059.1"/>
    <property type="molecule type" value="Genomic_DNA"/>
</dbReference>
<dbReference type="CDD" id="cd04188">
    <property type="entry name" value="DPG_synthase"/>
    <property type="match status" value="1"/>
</dbReference>
<evidence type="ECO:0000256" key="8">
    <source>
        <dbReference type="ARBA" id="ARBA00022824"/>
    </source>
</evidence>
<feature type="domain" description="Glycosyltransferase 2-like" evidence="13">
    <location>
        <begin position="10"/>
        <end position="131"/>
    </location>
</feature>
<dbReference type="PANTHER" id="PTHR10859:SF91">
    <property type="entry name" value="DOLICHYL-PHOSPHATE BETA-GLUCOSYLTRANSFERASE"/>
    <property type="match status" value="1"/>
</dbReference>
<evidence type="ECO:0000259" key="13">
    <source>
        <dbReference type="Pfam" id="PF00535"/>
    </source>
</evidence>
<dbReference type="PANTHER" id="PTHR10859">
    <property type="entry name" value="GLYCOSYL TRANSFERASE"/>
    <property type="match status" value="1"/>
</dbReference>
<dbReference type="GO" id="GO:0006487">
    <property type="term" value="P:protein N-linked glycosylation"/>
    <property type="evidence" value="ECO:0007669"/>
    <property type="project" value="TreeGrafter"/>
</dbReference>
<evidence type="ECO:0000313" key="15">
    <source>
        <dbReference type="Proteomes" id="UP000236846"/>
    </source>
</evidence>
<keyword evidence="9" id="KW-0735">Signal-anchor</keyword>
<protein>
    <recommendedName>
        <fullName evidence="4">dolichyl-phosphate beta-glucosyltransferase</fullName>
        <ecNumber evidence="4">2.4.1.117</ecNumber>
    </recommendedName>
</protein>
<evidence type="ECO:0000313" key="14">
    <source>
        <dbReference type="EMBL" id="PIR26059.1"/>
    </source>
</evidence>
<evidence type="ECO:0000256" key="5">
    <source>
        <dbReference type="ARBA" id="ARBA00022676"/>
    </source>
</evidence>
<keyword evidence="6" id="KW-0808">Transferase</keyword>
<dbReference type="InterPro" id="IPR035518">
    <property type="entry name" value="DPG_synthase"/>
</dbReference>
<dbReference type="InterPro" id="IPR029044">
    <property type="entry name" value="Nucleotide-diphossugar_trans"/>
</dbReference>
<evidence type="ECO:0000256" key="6">
    <source>
        <dbReference type="ARBA" id="ARBA00022679"/>
    </source>
</evidence>
<keyword evidence="7" id="KW-0812">Transmembrane</keyword>
<comment type="catalytic activity">
    <reaction evidence="12">
        <text>a di-trans,poly-cis-dolichyl phosphate + UDP-alpha-D-glucose = a di-trans,poly-cis-dolichyl beta-D-glucosyl phosphate + UDP</text>
        <dbReference type="Rhea" id="RHEA:15401"/>
        <dbReference type="Rhea" id="RHEA-COMP:19498"/>
        <dbReference type="Rhea" id="RHEA-COMP:19502"/>
        <dbReference type="ChEBI" id="CHEBI:57525"/>
        <dbReference type="ChEBI" id="CHEBI:57683"/>
        <dbReference type="ChEBI" id="CHEBI:58223"/>
        <dbReference type="ChEBI" id="CHEBI:58885"/>
        <dbReference type="EC" id="2.4.1.117"/>
    </reaction>
    <physiologicalReaction direction="left-to-right" evidence="12">
        <dbReference type="Rhea" id="RHEA:15402"/>
    </physiologicalReaction>
</comment>
<evidence type="ECO:0000256" key="1">
    <source>
        <dbReference type="ARBA" id="ARBA00004389"/>
    </source>
</evidence>
<proteinExistence type="inferred from homology"/>
<comment type="subcellular location">
    <subcellularLocation>
        <location evidence="1">Endoplasmic reticulum membrane</location>
        <topology evidence="1">Single-pass membrane protein</topology>
    </subcellularLocation>
</comment>
<dbReference type="Proteomes" id="UP000236846">
    <property type="component" value="Unassembled WGS sequence"/>
</dbReference>
<name>A0A2H0PVI3_9BACT</name>
<keyword evidence="8" id="KW-0256">Endoplasmic reticulum</keyword>
<evidence type="ECO:0000256" key="4">
    <source>
        <dbReference type="ARBA" id="ARBA00012583"/>
    </source>
</evidence>
<dbReference type="InterPro" id="IPR001173">
    <property type="entry name" value="Glyco_trans_2-like"/>
</dbReference>
<comment type="pathway">
    <text evidence="2">Protein modification; protein glycosylation.</text>
</comment>
<dbReference type="Gene3D" id="3.90.550.10">
    <property type="entry name" value="Spore Coat Polysaccharide Biosynthesis Protein SpsA, Chain A"/>
    <property type="match status" value="1"/>
</dbReference>
<evidence type="ECO:0000256" key="9">
    <source>
        <dbReference type="ARBA" id="ARBA00022968"/>
    </source>
</evidence>
<dbReference type="Pfam" id="PF00535">
    <property type="entry name" value="Glycos_transf_2"/>
    <property type="match status" value="1"/>
</dbReference>
<evidence type="ECO:0000256" key="12">
    <source>
        <dbReference type="ARBA" id="ARBA00045097"/>
    </source>
</evidence>
<evidence type="ECO:0000256" key="11">
    <source>
        <dbReference type="ARBA" id="ARBA00023136"/>
    </source>
</evidence>
<evidence type="ECO:0000256" key="2">
    <source>
        <dbReference type="ARBA" id="ARBA00004922"/>
    </source>
</evidence>
<organism evidence="14 15">
    <name type="scientific">Candidatus Brennerbacteria bacterium CG11_big_fil_rev_8_21_14_0_20_43_10</name>
    <dbReference type="NCBI Taxonomy" id="1974523"/>
    <lineage>
        <taxon>Bacteria</taxon>
        <taxon>Candidatus Brenneribacteriota</taxon>
    </lineage>
</organism>
<keyword evidence="10" id="KW-1133">Transmembrane helix</keyword>
<comment type="caution">
    <text evidence="14">The sequence shown here is derived from an EMBL/GenBank/DDBJ whole genome shotgun (WGS) entry which is preliminary data.</text>
</comment>
<evidence type="ECO:0000256" key="10">
    <source>
        <dbReference type="ARBA" id="ARBA00022989"/>
    </source>
</evidence>
<sequence length="236" mass="26936">MNESRNPFLSIIIPAYNEETRIAKTLASVMAYLETQSYTWEIIVANDGSRDHTVDVVRSLQQVRVMALIDNKQNRGKGFVVRQGMAAAQGDIALFMDADNSTHIKEIEKMLPLFKRGYDIVIGSRRMPQSQIVLHQPWYREILGKISSVFVRVLFGFSYMDTQAGFKAFSKKGREVFLNQRIYGWAFDIELLACAGKLGLRVGEVPISWHNDADSRVTFDRAIATIFDVIRIRIRL</sequence>
<accession>A0A2H0PVI3</accession>
<dbReference type="AlphaFoldDB" id="A0A2H0PVI3"/>
<dbReference type="EC" id="2.4.1.117" evidence="4"/>